<feature type="transmembrane region" description="Helical" evidence="1">
    <location>
        <begin position="92"/>
        <end position="111"/>
    </location>
</feature>
<feature type="transmembrane region" description="Helical" evidence="1">
    <location>
        <begin position="339"/>
        <end position="358"/>
    </location>
</feature>
<dbReference type="STRING" id="440168.SAMN04487974_11133"/>
<dbReference type="OrthoDB" id="2220917at2"/>
<evidence type="ECO:0000256" key="1">
    <source>
        <dbReference type="SAM" id="Phobius"/>
    </source>
</evidence>
<feature type="transmembrane region" description="Helical" evidence="1">
    <location>
        <begin position="145"/>
        <end position="162"/>
    </location>
</feature>
<keyword evidence="1" id="KW-0472">Membrane</keyword>
<accession>A0A1G7XVV0</accession>
<dbReference type="Proteomes" id="UP000199495">
    <property type="component" value="Unassembled WGS sequence"/>
</dbReference>
<keyword evidence="1" id="KW-1133">Transmembrane helix</keyword>
<feature type="transmembrane region" description="Helical" evidence="1">
    <location>
        <begin position="277"/>
        <end position="295"/>
    </location>
</feature>
<protein>
    <recommendedName>
        <fullName evidence="4">Glucosyl transferase GtrII</fullName>
    </recommendedName>
</protein>
<dbReference type="AlphaFoldDB" id="A0A1G7XVV0"/>
<feature type="transmembrane region" description="Helical" evidence="1">
    <location>
        <begin position="217"/>
        <end position="238"/>
    </location>
</feature>
<feature type="transmembrane region" description="Helical" evidence="1">
    <location>
        <begin position="302"/>
        <end position="319"/>
    </location>
</feature>
<dbReference type="EMBL" id="FNCS01000011">
    <property type="protein sequence ID" value="SDG88322.1"/>
    <property type="molecule type" value="Genomic_DNA"/>
</dbReference>
<name>A0A1G7XVV0_9HYPH</name>
<reference evidence="2 3" key="1">
    <citation type="submission" date="2016-10" db="EMBL/GenBank/DDBJ databases">
        <authorList>
            <person name="de Groot N.N."/>
        </authorList>
    </citation>
    <scope>NUCLEOTIDE SEQUENCE [LARGE SCALE GENOMIC DNA]</scope>
    <source>
        <strain evidence="2 3">CGMCC 1.10267</strain>
    </source>
</reference>
<evidence type="ECO:0000313" key="2">
    <source>
        <dbReference type="EMBL" id="SDG88322.1"/>
    </source>
</evidence>
<gene>
    <name evidence="2" type="ORF">SAMN04487974_11133</name>
</gene>
<feature type="transmembrane region" description="Helical" evidence="1">
    <location>
        <begin position="182"/>
        <end position="205"/>
    </location>
</feature>
<feature type="transmembrane region" description="Helical" evidence="1">
    <location>
        <begin position="117"/>
        <end position="133"/>
    </location>
</feature>
<evidence type="ECO:0000313" key="3">
    <source>
        <dbReference type="Proteomes" id="UP000199495"/>
    </source>
</evidence>
<keyword evidence="1" id="KW-0812">Transmembrane</keyword>
<sequence length="443" mass="48615">MRHRRIGYIALLLLFVIATLIAFLRNPLALSDPTMFTEDGSWSAMLYTHGPLVTYLEARSDYLVVANIALLHLATAISEVIGTGLIGTPPVIAVLSYLFYGAVATFAAVALRDHLPLWARTMIVILIAAVPVGHPQSAAEIWGRASNIGFAFAFIAPLAMIWRESAIEKGRRLMRFAAEGVIVLSCATNPIGIPLVFAYLGARLLRERSRETWRRDLPLIVMIVVLSAFMAFGVHSTVRPQEEIAAERTWQGALLSGVARPLLYPFVFPVYNNLNNAWAIGLAAVLFSVLAYALALARQKAAFAFFLSCMLLVTVAIAIQRPLLPTQMGGYTGTYPDRYFYAQNVMVIAAVVWALAIIRERFREHLWSAGPPIAFTLLFAFNLPTIFISTQVTCAPAGTDFGDQVTAALVIESRPEVVSVEICPPTWFIEFPASEVPGRSESK</sequence>
<proteinExistence type="predicted"/>
<organism evidence="2 3">
    <name type="scientific">Pelagibacterium luteolum</name>
    <dbReference type="NCBI Taxonomy" id="440168"/>
    <lineage>
        <taxon>Bacteria</taxon>
        <taxon>Pseudomonadati</taxon>
        <taxon>Pseudomonadota</taxon>
        <taxon>Alphaproteobacteria</taxon>
        <taxon>Hyphomicrobiales</taxon>
        <taxon>Devosiaceae</taxon>
        <taxon>Pelagibacterium</taxon>
    </lineage>
</organism>
<keyword evidence="3" id="KW-1185">Reference proteome</keyword>
<dbReference type="RefSeq" id="WP_090597558.1">
    <property type="nucleotide sequence ID" value="NZ_FNCS01000011.1"/>
</dbReference>
<evidence type="ECO:0008006" key="4">
    <source>
        <dbReference type="Google" id="ProtNLM"/>
    </source>
</evidence>